<dbReference type="AlphaFoldDB" id="I4BBU1"/>
<dbReference type="InterPro" id="IPR015424">
    <property type="entry name" value="PyrdxlP-dep_Trfase"/>
</dbReference>
<evidence type="ECO:0000256" key="4">
    <source>
        <dbReference type="ARBA" id="ARBA00022679"/>
    </source>
</evidence>
<dbReference type="KEGG" id="tpx:Turpa_4115"/>
<dbReference type="GO" id="GO:0006520">
    <property type="term" value="P:amino acid metabolic process"/>
    <property type="evidence" value="ECO:0007669"/>
    <property type="project" value="InterPro"/>
</dbReference>
<evidence type="ECO:0000313" key="9">
    <source>
        <dbReference type="Proteomes" id="UP000006048"/>
    </source>
</evidence>
<evidence type="ECO:0000256" key="3">
    <source>
        <dbReference type="ARBA" id="ARBA00022576"/>
    </source>
</evidence>
<dbReference type="Pfam" id="PF00155">
    <property type="entry name" value="Aminotran_1_2"/>
    <property type="match status" value="1"/>
</dbReference>
<organism evidence="8 9">
    <name type="scientific">Turneriella parva (strain ATCC BAA-1111 / DSM 21527 / NCTC 11395 / H)</name>
    <name type="common">Leptospira parva</name>
    <dbReference type="NCBI Taxonomy" id="869212"/>
    <lineage>
        <taxon>Bacteria</taxon>
        <taxon>Pseudomonadati</taxon>
        <taxon>Spirochaetota</taxon>
        <taxon>Spirochaetia</taxon>
        <taxon>Leptospirales</taxon>
        <taxon>Leptospiraceae</taxon>
        <taxon>Turneriella</taxon>
    </lineage>
</organism>
<dbReference type="PANTHER" id="PTHR46383">
    <property type="entry name" value="ASPARTATE AMINOTRANSFERASE"/>
    <property type="match status" value="1"/>
</dbReference>
<sequence>MRDIYAPRIHGIDTSEIRKVFDLAAKIQNPLNLSIGQPDFPVPAAVKEAMIQALTDNKTGYTPTAGLVQLREAISTYLKPKIGFETEPDNVIVSTGVASILFLLFQTLVAKDDAVLLLDPYFLIYPALVKYHEAQQYTIPESFDEADVNSLNDRLKKDGKKLKLIIFASPSNPTGKILSETQLRLLSNLADEHDAVIASDEIYEAFDYEKRHVSMAKLSPHRTLTLNGFSKSHAMTGLRVGYLAAPPAYAGIVQKMVTLQQYTMVCSPHAMQWGAITALKTGIDAELSVMRKRRDLVYGILSKVTKLPYPDGAFYVYPDVPIDSADFVTRAIERRLLLVPGYIFSANRNSIRISYATREDILEEGAGIFCDMVRELG</sequence>
<evidence type="ECO:0000313" key="8">
    <source>
        <dbReference type="EMBL" id="AFM14748.1"/>
    </source>
</evidence>
<dbReference type="PROSITE" id="PS00105">
    <property type="entry name" value="AA_TRANSFER_CLASS_1"/>
    <property type="match status" value="1"/>
</dbReference>
<protein>
    <recommendedName>
        <fullName evidence="6">Aminotransferase</fullName>
        <ecNumber evidence="6">2.6.1.-</ecNumber>
    </recommendedName>
</protein>
<keyword evidence="4 6" id="KW-0808">Transferase</keyword>
<dbReference type="InterPro" id="IPR015421">
    <property type="entry name" value="PyrdxlP-dep_Trfase_major"/>
</dbReference>
<accession>I4BBU1</accession>
<proteinExistence type="inferred from homology"/>
<dbReference type="CDD" id="cd00609">
    <property type="entry name" value="AAT_like"/>
    <property type="match status" value="1"/>
</dbReference>
<reference evidence="8 9" key="1">
    <citation type="submission" date="2012-06" db="EMBL/GenBank/DDBJ databases">
        <title>The complete chromosome of genome of Turneriella parva DSM 21527.</title>
        <authorList>
            <consortium name="US DOE Joint Genome Institute (JGI-PGF)"/>
            <person name="Lucas S."/>
            <person name="Han J."/>
            <person name="Lapidus A."/>
            <person name="Bruce D."/>
            <person name="Goodwin L."/>
            <person name="Pitluck S."/>
            <person name="Peters L."/>
            <person name="Kyrpides N."/>
            <person name="Mavromatis K."/>
            <person name="Ivanova N."/>
            <person name="Mikhailova N."/>
            <person name="Chertkov O."/>
            <person name="Detter J.C."/>
            <person name="Tapia R."/>
            <person name="Han C."/>
            <person name="Land M."/>
            <person name="Hauser L."/>
            <person name="Markowitz V."/>
            <person name="Cheng J.-F."/>
            <person name="Hugenholtz P."/>
            <person name="Woyke T."/>
            <person name="Wu D."/>
            <person name="Gronow S."/>
            <person name="Wellnitz S."/>
            <person name="Brambilla E."/>
            <person name="Klenk H.-P."/>
            <person name="Eisen J.A."/>
        </authorList>
    </citation>
    <scope>NUCLEOTIDE SEQUENCE [LARGE SCALE GENOMIC DNA]</scope>
    <source>
        <strain evidence="9">ATCC BAA-1111 / DSM 21527 / NCTC 11395 / H</strain>
    </source>
</reference>
<name>I4BBU1_TURPD</name>
<dbReference type="Proteomes" id="UP000006048">
    <property type="component" value="Chromosome"/>
</dbReference>
<comment type="similarity">
    <text evidence="2 6">Belongs to the class-I pyridoxal-phosphate-dependent aminotransferase family.</text>
</comment>
<dbReference type="EMBL" id="CP002959">
    <property type="protein sequence ID" value="AFM14748.1"/>
    <property type="molecule type" value="Genomic_DNA"/>
</dbReference>
<dbReference type="STRING" id="869212.Turpa_4115"/>
<dbReference type="GO" id="GO:0030170">
    <property type="term" value="F:pyridoxal phosphate binding"/>
    <property type="evidence" value="ECO:0007669"/>
    <property type="project" value="InterPro"/>
</dbReference>
<feature type="domain" description="Aminotransferase class I/classII large" evidence="7">
    <location>
        <begin position="30"/>
        <end position="358"/>
    </location>
</feature>
<dbReference type="InterPro" id="IPR004838">
    <property type="entry name" value="NHTrfase_class1_PyrdxlP-BS"/>
</dbReference>
<evidence type="ECO:0000256" key="6">
    <source>
        <dbReference type="RuleBase" id="RU000481"/>
    </source>
</evidence>
<dbReference type="RefSeq" id="WP_014805223.1">
    <property type="nucleotide sequence ID" value="NC_018020.1"/>
</dbReference>
<evidence type="ECO:0000256" key="2">
    <source>
        <dbReference type="ARBA" id="ARBA00007441"/>
    </source>
</evidence>
<dbReference type="GO" id="GO:0008483">
    <property type="term" value="F:transaminase activity"/>
    <property type="evidence" value="ECO:0007669"/>
    <property type="project" value="UniProtKB-KW"/>
</dbReference>
<dbReference type="EC" id="2.6.1.-" evidence="6"/>
<dbReference type="InterPro" id="IPR050596">
    <property type="entry name" value="AspAT/PAT-like"/>
</dbReference>
<dbReference type="Gene3D" id="3.40.640.10">
    <property type="entry name" value="Type I PLP-dependent aspartate aminotransferase-like (Major domain)"/>
    <property type="match status" value="1"/>
</dbReference>
<dbReference type="SUPFAM" id="SSF53383">
    <property type="entry name" value="PLP-dependent transferases"/>
    <property type="match status" value="1"/>
</dbReference>
<dbReference type="InterPro" id="IPR004839">
    <property type="entry name" value="Aminotransferase_I/II_large"/>
</dbReference>
<evidence type="ECO:0000259" key="7">
    <source>
        <dbReference type="Pfam" id="PF00155"/>
    </source>
</evidence>
<dbReference type="PATRIC" id="fig|869212.3.peg.4157"/>
<dbReference type="PANTHER" id="PTHR46383:SF1">
    <property type="entry name" value="ASPARTATE AMINOTRANSFERASE"/>
    <property type="match status" value="1"/>
</dbReference>
<keyword evidence="9" id="KW-1185">Reference proteome</keyword>
<evidence type="ECO:0000256" key="1">
    <source>
        <dbReference type="ARBA" id="ARBA00001933"/>
    </source>
</evidence>
<evidence type="ECO:0000256" key="5">
    <source>
        <dbReference type="ARBA" id="ARBA00022898"/>
    </source>
</evidence>
<comment type="cofactor">
    <cofactor evidence="1 6">
        <name>pyridoxal 5'-phosphate</name>
        <dbReference type="ChEBI" id="CHEBI:597326"/>
    </cofactor>
</comment>
<dbReference type="HOGENOM" id="CLU_017584_4_3_12"/>
<gene>
    <name evidence="8" type="ordered locus">Turpa_4115</name>
</gene>
<keyword evidence="3 6" id="KW-0032">Aminotransferase</keyword>
<dbReference type="OrthoDB" id="9802328at2"/>
<keyword evidence="5" id="KW-0663">Pyridoxal phosphate</keyword>